<proteinExistence type="predicted"/>
<dbReference type="AlphaFoldDB" id="A0A0R2A7T0"/>
<dbReference type="OrthoDB" id="337762at2"/>
<organism evidence="1 2">
    <name type="scientific">Ligilactobacillus agilis DSM 20509</name>
    <dbReference type="NCBI Taxonomy" id="1423718"/>
    <lineage>
        <taxon>Bacteria</taxon>
        <taxon>Bacillati</taxon>
        <taxon>Bacillota</taxon>
        <taxon>Bacilli</taxon>
        <taxon>Lactobacillales</taxon>
        <taxon>Lactobacillaceae</taxon>
        <taxon>Ligilactobacillus</taxon>
    </lineage>
</organism>
<sequence>MNLAHAIACKLVHELVPKVDTHEFYSNRDSQKLPYNPWSYIVRFCDDSGKVIVDILNFLCHPTVLHAENIAVSTDLIGGIRKAYNQPLMILLGECGDVSTRFTRKESSFAEVARLSQKISEQLKNGTWQALSGDELSVQTLVFDNTYHPSEDQFLLKSQQKLQLLVQQDKNCQPLLERLTNRLKQSTQTMHLQATIVKLGELAMIFLPCEIVYALGKELREVKDKVLVVGYTNGFLGYAVNQDAYEQIAESLISEIPYGQADKIFHALAQTLLKLK</sequence>
<dbReference type="Proteomes" id="UP000051008">
    <property type="component" value="Unassembled WGS sequence"/>
</dbReference>
<dbReference type="RefSeq" id="WP_056977573.1">
    <property type="nucleotide sequence ID" value="NZ_AYYP01000070.1"/>
</dbReference>
<name>A0A0R2A7T0_9LACO</name>
<protein>
    <submittedName>
        <fullName evidence="1">Uncharacterized protein</fullName>
    </submittedName>
</protein>
<comment type="caution">
    <text evidence="1">The sequence shown here is derived from an EMBL/GenBank/DDBJ whole genome shotgun (WGS) entry which is preliminary data.</text>
</comment>
<keyword evidence="2" id="KW-1185">Reference proteome</keyword>
<evidence type="ECO:0000313" key="1">
    <source>
        <dbReference type="EMBL" id="KRM63165.1"/>
    </source>
</evidence>
<evidence type="ECO:0000313" key="2">
    <source>
        <dbReference type="Proteomes" id="UP000051008"/>
    </source>
</evidence>
<dbReference type="EMBL" id="AYYP01000070">
    <property type="protein sequence ID" value="KRM63165.1"/>
    <property type="molecule type" value="Genomic_DNA"/>
</dbReference>
<reference evidence="1 2" key="1">
    <citation type="journal article" date="2015" name="Genome Announc.">
        <title>Expanding the biotechnology potential of lactobacilli through comparative genomics of 213 strains and associated genera.</title>
        <authorList>
            <person name="Sun Z."/>
            <person name="Harris H.M."/>
            <person name="McCann A."/>
            <person name="Guo C."/>
            <person name="Argimon S."/>
            <person name="Zhang W."/>
            <person name="Yang X."/>
            <person name="Jeffery I.B."/>
            <person name="Cooney J.C."/>
            <person name="Kagawa T.F."/>
            <person name="Liu W."/>
            <person name="Song Y."/>
            <person name="Salvetti E."/>
            <person name="Wrobel A."/>
            <person name="Rasinkangas P."/>
            <person name="Parkhill J."/>
            <person name="Rea M.C."/>
            <person name="O'Sullivan O."/>
            <person name="Ritari J."/>
            <person name="Douillard F.P."/>
            <person name="Paul Ross R."/>
            <person name="Yang R."/>
            <person name="Briner A.E."/>
            <person name="Felis G.E."/>
            <person name="de Vos W.M."/>
            <person name="Barrangou R."/>
            <person name="Klaenhammer T.R."/>
            <person name="Caufield P.W."/>
            <person name="Cui Y."/>
            <person name="Zhang H."/>
            <person name="O'Toole P.W."/>
        </authorList>
    </citation>
    <scope>NUCLEOTIDE SEQUENCE [LARGE SCALE GENOMIC DNA]</scope>
    <source>
        <strain evidence="1 2">DSM 20509</strain>
    </source>
</reference>
<dbReference type="PATRIC" id="fig|1423718.3.peg.1039"/>
<accession>A0A0R2A7T0</accession>
<gene>
    <name evidence="1" type="ORF">FC14_GL000991</name>
</gene>